<evidence type="ECO:0000313" key="3">
    <source>
        <dbReference type="EMBL" id="GKY86903.1"/>
    </source>
</evidence>
<feature type="transmembrane region" description="Helical" evidence="1">
    <location>
        <begin position="211"/>
        <end position="229"/>
    </location>
</feature>
<dbReference type="PANTHER" id="PTHR39430">
    <property type="entry name" value="MEMBRANE-ASSOCIATED PROTEASE-RELATED"/>
    <property type="match status" value="1"/>
</dbReference>
<reference evidence="3" key="1">
    <citation type="journal article" date="2023" name="Int. J. Syst. Evol. Microbiol.">
        <title>Sinisalibacter aestuarii sp. nov., isolated from estuarine sediment of the Arakawa River.</title>
        <authorList>
            <person name="Arafat S.T."/>
            <person name="Hirano S."/>
            <person name="Sato A."/>
            <person name="Takeuchi K."/>
            <person name="Yasuda T."/>
            <person name="Terahara T."/>
            <person name="Hamada M."/>
            <person name="Kobayashi T."/>
        </authorList>
    </citation>
    <scope>NUCLEOTIDE SEQUENCE</scope>
    <source>
        <strain evidence="3">B-399</strain>
    </source>
</reference>
<dbReference type="Proteomes" id="UP001144205">
    <property type="component" value="Unassembled WGS sequence"/>
</dbReference>
<feature type="transmembrane region" description="Helical" evidence="1">
    <location>
        <begin position="181"/>
        <end position="199"/>
    </location>
</feature>
<sequence length="315" mass="35246">MHYTIITSEVQGERSIPQSFLSWAFEGRSNKWLYAVGFVFLIVMMHYGAALFFLPITLLGDYTTWPPAVASLAAMLVLLPMILIPFLWVWLVHKRPWWSIVVPKPRIEAWNFGMGILAALIVAIVSWTYFTVVLGVPISFGAPHWATYLPVFLIAIPKVFMQTTAEEIIFRGYGMQAVRTFTANPVAIVVVTAFAFALPHYPNVLMNDWPWWGLINFALPALLFGWMVLRTGSLWMPMGWHWFNNFSLGQIIEVNNGTASGPAAGTAIMFSDGRPSLGQQTGITIVCYVLIALLINYLVGRREASLGDRDSQPAT</sequence>
<proteinExistence type="predicted"/>
<feature type="domain" description="CAAX prenyl protease 2/Lysostaphin resistance protein A-like" evidence="2">
    <location>
        <begin position="152"/>
        <end position="246"/>
    </location>
</feature>
<keyword evidence="1" id="KW-0472">Membrane</keyword>
<evidence type="ECO:0000313" key="4">
    <source>
        <dbReference type="Proteomes" id="UP001144205"/>
    </source>
</evidence>
<organism evidence="3 4">
    <name type="scientific">Sinisalibacter aestuarii</name>
    <dbReference type="NCBI Taxonomy" id="2949426"/>
    <lineage>
        <taxon>Bacteria</taxon>
        <taxon>Pseudomonadati</taxon>
        <taxon>Pseudomonadota</taxon>
        <taxon>Alphaproteobacteria</taxon>
        <taxon>Rhodobacterales</taxon>
        <taxon>Roseobacteraceae</taxon>
        <taxon>Sinisalibacter</taxon>
    </lineage>
</organism>
<feature type="transmembrane region" description="Helical" evidence="1">
    <location>
        <begin position="112"/>
        <end position="130"/>
    </location>
</feature>
<dbReference type="InterPro" id="IPR003675">
    <property type="entry name" value="Rce1/LyrA-like_dom"/>
</dbReference>
<feature type="transmembrane region" description="Helical" evidence="1">
    <location>
        <begin position="142"/>
        <end position="160"/>
    </location>
</feature>
<protein>
    <recommendedName>
        <fullName evidence="2">CAAX prenyl protease 2/Lysostaphin resistance protein A-like domain-containing protein</fullName>
    </recommendedName>
</protein>
<evidence type="ECO:0000259" key="2">
    <source>
        <dbReference type="Pfam" id="PF02517"/>
    </source>
</evidence>
<dbReference type="PANTHER" id="PTHR39430:SF1">
    <property type="entry name" value="PROTEASE"/>
    <property type="match status" value="1"/>
</dbReference>
<keyword evidence="4" id="KW-1185">Reference proteome</keyword>
<dbReference type="EMBL" id="BROH01000001">
    <property type="protein sequence ID" value="GKY86903.1"/>
    <property type="molecule type" value="Genomic_DNA"/>
</dbReference>
<accession>A0ABQ5LPL8</accession>
<gene>
    <name evidence="3" type="ORF">STA1M1_07720</name>
</gene>
<keyword evidence="1" id="KW-1133">Transmembrane helix</keyword>
<dbReference type="Pfam" id="PF02517">
    <property type="entry name" value="Rce1-like"/>
    <property type="match status" value="1"/>
</dbReference>
<feature type="transmembrane region" description="Helical" evidence="1">
    <location>
        <begin position="68"/>
        <end position="91"/>
    </location>
</feature>
<name>A0ABQ5LPL8_9RHOB</name>
<evidence type="ECO:0000256" key="1">
    <source>
        <dbReference type="SAM" id="Phobius"/>
    </source>
</evidence>
<comment type="caution">
    <text evidence="3">The sequence shown here is derived from an EMBL/GenBank/DDBJ whole genome shotgun (WGS) entry which is preliminary data.</text>
</comment>
<keyword evidence="1" id="KW-0812">Transmembrane</keyword>
<feature type="transmembrane region" description="Helical" evidence="1">
    <location>
        <begin position="32"/>
        <end position="56"/>
    </location>
</feature>
<feature type="transmembrane region" description="Helical" evidence="1">
    <location>
        <begin position="281"/>
        <end position="299"/>
    </location>
</feature>